<evidence type="ECO:0000256" key="1">
    <source>
        <dbReference type="SAM" id="SignalP"/>
    </source>
</evidence>
<feature type="signal peptide" evidence="1">
    <location>
        <begin position="1"/>
        <end position="20"/>
    </location>
</feature>
<proteinExistence type="predicted"/>
<dbReference type="EMBL" id="DSDK01000813">
    <property type="protein sequence ID" value="HDR52804.1"/>
    <property type="molecule type" value="Genomic_DNA"/>
</dbReference>
<dbReference type="AlphaFoldDB" id="A0A831PKF5"/>
<comment type="caution">
    <text evidence="2">The sequence shown here is derived from an EMBL/GenBank/DDBJ whole genome shotgun (WGS) entry which is preliminary data.</text>
</comment>
<sequence length="238" mass="26568">MKKSISIAFIFCLFLQNVLAQNTDFRNQMNTIFEYVDLSQVPSGILFDYGLNLVDDSLYNGTVTNDNILSPQVWKSLYTDLWSSQVTTTGSMPDVEDINAAIDTHASEEATVVPVLFYEYHRISSNALDNNLLYISNDQLYDTPGRTESPYIGQAAFAASAMQSRFDTDGTVNFVFQQDCYFTNSGLSVSSIAVDADDGQGYRQAQWGLPFLCSYNTDGDKDVKVKFTFSDSSVLYCQ</sequence>
<dbReference type="Proteomes" id="UP000886047">
    <property type="component" value="Unassembled WGS sequence"/>
</dbReference>
<organism evidence="2">
    <name type="scientific">Mariniphaga anaerophila</name>
    <dbReference type="NCBI Taxonomy" id="1484053"/>
    <lineage>
        <taxon>Bacteria</taxon>
        <taxon>Pseudomonadati</taxon>
        <taxon>Bacteroidota</taxon>
        <taxon>Bacteroidia</taxon>
        <taxon>Marinilabiliales</taxon>
        <taxon>Prolixibacteraceae</taxon>
        <taxon>Mariniphaga</taxon>
    </lineage>
</organism>
<name>A0A831PKF5_9BACT</name>
<reference evidence="2" key="1">
    <citation type="journal article" date="2020" name="mSystems">
        <title>Genome- and Community-Level Interaction Insights into Carbon Utilization and Element Cycling Functions of Hydrothermarchaeota in Hydrothermal Sediment.</title>
        <authorList>
            <person name="Zhou Z."/>
            <person name="Liu Y."/>
            <person name="Xu W."/>
            <person name="Pan J."/>
            <person name="Luo Z.H."/>
            <person name="Li M."/>
        </authorList>
    </citation>
    <scope>NUCLEOTIDE SEQUENCE [LARGE SCALE GENOMIC DNA]</scope>
    <source>
        <strain evidence="2">SpSt-1217</strain>
    </source>
</reference>
<evidence type="ECO:0000313" key="2">
    <source>
        <dbReference type="EMBL" id="HDR52804.1"/>
    </source>
</evidence>
<feature type="chain" id="PRO_5032490093" evidence="1">
    <location>
        <begin position="21"/>
        <end position="238"/>
    </location>
</feature>
<accession>A0A831PKF5</accession>
<gene>
    <name evidence="2" type="ORF">ENN90_14495</name>
</gene>
<keyword evidence="1" id="KW-0732">Signal</keyword>
<protein>
    <submittedName>
        <fullName evidence="2">Uncharacterized protein</fullName>
    </submittedName>
</protein>